<name>A0A2I0UB54_LIMLA</name>
<reference evidence="2" key="1">
    <citation type="submission" date="2017-11" db="EMBL/GenBank/DDBJ databases">
        <authorList>
            <person name="Lima N.C."/>
            <person name="Parody-Merino A.M."/>
            <person name="Battley P.F."/>
            <person name="Fidler A.E."/>
            <person name="Prosdocimi F."/>
        </authorList>
    </citation>
    <scope>NUCLEOTIDE SEQUENCE [LARGE SCALE GENOMIC DNA]</scope>
</reference>
<accession>A0A2I0UB54</accession>
<gene>
    <name evidence="1" type="ORF">llap_6417</name>
</gene>
<sequence length="119" mass="13445">MRFNKANCRVLHLGWGNPQYPYRLGDEGIESSPAEKDLRVLLAEKLDMSQHCALAAQKANRILSCIKRILASKSRETTLLFYSTLEYWNHQKTRASLSAITLLSSVFSSNQALETGKPF</sequence>
<dbReference type="OrthoDB" id="410381at2759"/>
<dbReference type="PANTHER" id="PTHR33332">
    <property type="entry name" value="REVERSE TRANSCRIPTASE DOMAIN-CONTAINING PROTEIN"/>
    <property type="match status" value="1"/>
</dbReference>
<evidence type="ECO:0008006" key="3">
    <source>
        <dbReference type="Google" id="ProtNLM"/>
    </source>
</evidence>
<evidence type="ECO:0000313" key="2">
    <source>
        <dbReference type="Proteomes" id="UP000233556"/>
    </source>
</evidence>
<evidence type="ECO:0000313" key="1">
    <source>
        <dbReference type="EMBL" id="PKU43280.1"/>
    </source>
</evidence>
<dbReference type="Proteomes" id="UP000233556">
    <property type="component" value="Unassembled WGS sequence"/>
</dbReference>
<dbReference type="EMBL" id="KZ505918">
    <property type="protein sequence ID" value="PKU43280.1"/>
    <property type="molecule type" value="Genomic_DNA"/>
</dbReference>
<proteinExistence type="predicted"/>
<reference evidence="2" key="2">
    <citation type="submission" date="2017-12" db="EMBL/GenBank/DDBJ databases">
        <title>Genome sequence of the Bar-tailed Godwit (Limosa lapponica baueri).</title>
        <authorList>
            <person name="Lima N.C.B."/>
            <person name="Parody-Merino A.M."/>
            <person name="Battley P.F."/>
            <person name="Fidler A.E."/>
            <person name="Prosdocimi F."/>
        </authorList>
    </citation>
    <scope>NUCLEOTIDE SEQUENCE [LARGE SCALE GENOMIC DNA]</scope>
</reference>
<dbReference type="AlphaFoldDB" id="A0A2I0UB54"/>
<organism evidence="1 2">
    <name type="scientific">Limosa lapponica baueri</name>
    <dbReference type="NCBI Taxonomy" id="1758121"/>
    <lineage>
        <taxon>Eukaryota</taxon>
        <taxon>Metazoa</taxon>
        <taxon>Chordata</taxon>
        <taxon>Craniata</taxon>
        <taxon>Vertebrata</taxon>
        <taxon>Euteleostomi</taxon>
        <taxon>Archelosauria</taxon>
        <taxon>Archosauria</taxon>
        <taxon>Dinosauria</taxon>
        <taxon>Saurischia</taxon>
        <taxon>Theropoda</taxon>
        <taxon>Coelurosauria</taxon>
        <taxon>Aves</taxon>
        <taxon>Neognathae</taxon>
        <taxon>Neoaves</taxon>
        <taxon>Charadriiformes</taxon>
        <taxon>Scolopacidae</taxon>
        <taxon>Limosa</taxon>
    </lineage>
</organism>
<keyword evidence="2" id="KW-1185">Reference proteome</keyword>
<protein>
    <recommendedName>
        <fullName evidence="3">Rna-directed dna polymerase from mobile element jockey-like</fullName>
    </recommendedName>
</protein>